<evidence type="ECO:0000256" key="1">
    <source>
        <dbReference type="SAM" id="Phobius"/>
    </source>
</evidence>
<reference evidence="2 3" key="1">
    <citation type="submission" date="2017-09" db="EMBL/GenBank/DDBJ databases">
        <title>Large-scale bioinformatics analysis of Bacillus genomes uncovers conserved roles of natural products in bacterial physiology.</title>
        <authorList>
            <consortium name="Agbiome Team Llc"/>
            <person name="Bleich R.M."/>
            <person name="Kirk G.J."/>
            <person name="Santa Maria K.C."/>
            <person name="Allen S.E."/>
            <person name="Farag S."/>
            <person name="Shank E.A."/>
            <person name="Bowers A."/>
        </authorList>
    </citation>
    <scope>NUCLEOTIDE SEQUENCE [LARGE SCALE GENOMIC DNA]</scope>
    <source>
        <strain evidence="2 3">AFS003229</strain>
    </source>
</reference>
<evidence type="ECO:0000313" key="2">
    <source>
        <dbReference type="EMBL" id="PEJ25954.1"/>
    </source>
</evidence>
<dbReference type="EMBL" id="NUEQ01000112">
    <property type="protein sequence ID" value="PEJ25954.1"/>
    <property type="molecule type" value="Genomic_DNA"/>
</dbReference>
<evidence type="ECO:0000313" key="3">
    <source>
        <dbReference type="Proteomes" id="UP000220106"/>
    </source>
</evidence>
<sequence>MSVSPEMSSKKTKVENLFIFIACYSVIIQFFIMNGNIYSILRYILIFLIVLILFVLVLTKQFKIKNNIIIGMIIVSYITLLLGFIYSIIFNTIIIESTLFIPLLLIIIGYNLNLHLENKKLLIYCYSFSTLLVGWFIVLKYGNGFSISSQYFLAQKNQLGAIIGVSISMLLYLLCTKKTVFKNKIFLMFFTTMLIFLNIIPLFLLRNRTTMLAVIICLVFIIIKTLLSTKASIFAKFFIVCLILLLFSTSTAIDFIYNSFFLNVDVTDINSVSSDRVSVYIESIEFIKNNFLFGEILTESNIFDPHNFFIYNLQKNGILLSLGSFIFYFVFLSRLIKSWFSVKLFELNISNFLLIISFSASMIEYLQPFGPGTTQLLAWFFVGNELREGRNNGKKN</sequence>
<feature type="transmembrane region" description="Helical" evidence="1">
    <location>
        <begin position="348"/>
        <end position="366"/>
    </location>
</feature>
<keyword evidence="1" id="KW-1133">Transmembrane helix</keyword>
<feature type="transmembrane region" description="Helical" evidence="1">
    <location>
        <begin position="68"/>
        <end position="88"/>
    </location>
</feature>
<feature type="transmembrane region" description="Helical" evidence="1">
    <location>
        <begin position="17"/>
        <end position="34"/>
    </location>
</feature>
<evidence type="ECO:0008006" key="4">
    <source>
        <dbReference type="Google" id="ProtNLM"/>
    </source>
</evidence>
<proteinExistence type="predicted"/>
<feature type="transmembrane region" description="Helical" evidence="1">
    <location>
        <begin position="94"/>
        <end position="114"/>
    </location>
</feature>
<comment type="caution">
    <text evidence="2">The sequence shown here is derived from an EMBL/GenBank/DDBJ whole genome shotgun (WGS) entry which is preliminary data.</text>
</comment>
<protein>
    <recommendedName>
        <fullName evidence="4">O-antigen ligase family protein</fullName>
    </recommendedName>
</protein>
<feature type="transmembrane region" description="Helical" evidence="1">
    <location>
        <begin position="158"/>
        <end position="174"/>
    </location>
</feature>
<feature type="transmembrane region" description="Helical" evidence="1">
    <location>
        <begin position="210"/>
        <end position="227"/>
    </location>
</feature>
<feature type="transmembrane region" description="Helical" evidence="1">
    <location>
        <begin position="40"/>
        <end position="59"/>
    </location>
</feature>
<accession>A0AAX0RWI6</accession>
<dbReference type="RefSeq" id="WP_098177835.1">
    <property type="nucleotide sequence ID" value="NZ_NUEQ01000112.1"/>
</dbReference>
<dbReference type="AlphaFoldDB" id="A0AAX0RWI6"/>
<feature type="transmembrane region" description="Helical" evidence="1">
    <location>
        <begin position="121"/>
        <end position="138"/>
    </location>
</feature>
<dbReference type="Proteomes" id="UP000220106">
    <property type="component" value="Unassembled WGS sequence"/>
</dbReference>
<feature type="transmembrane region" description="Helical" evidence="1">
    <location>
        <begin position="234"/>
        <end position="257"/>
    </location>
</feature>
<feature type="transmembrane region" description="Helical" evidence="1">
    <location>
        <begin position="186"/>
        <end position="204"/>
    </location>
</feature>
<keyword evidence="1" id="KW-0472">Membrane</keyword>
<organism evidence="2 3">
    <name type="scientific">Peribacillus butanolivorans</name>
    <dbReference type="NCBI Taxonomy" id="421767"/>
    <lineage>
        <taxon>Bacteria</taxon>
        <taxon>Bacillati</taxon>
        <taxon>Bacillota</taxon>
        <taxon>Bacilli</taxon>
        <taxon>Bacillales</taxon>
        <taxon>Bacillaceae</taxon>
        <taxon>Peribacillus</taxon>
    </lineage>
</organism>
<keyword evidence="1" id="KW-0812">Transmembrane</keyword>
<gene>
    <name evidence="2" type="ORF">CN689_25235</name>
</gene>
<name>A0AAX0RWI6_9BACI</name>
<feature type="transmembrane region" description="Helical" evidence="1">
    <location>
        <begin position="317"/>
        <end position="336"/>
    </location>
</feature>